<dbReference type="InterPro" id="IPR004358">
    <property type="entry name" value="Sig_transdc_His_kin-like_C"/>
</dbReference>
<evidence type="ECO:0000256" key="1">
    <source>
        <dbReference type="ARBA" id="ARBA00000085"/>
    </source>
</evidence>
<dbReference type="SMART" id="SM00387">
    <property type="entry name" value="HATPase_c"/>
    <property type="match status" value="1"/>
</dbReference>
<dbReference type="GO" id="GO:0000155">
    <property type="term" value="F:phosphorelay sensor kinase activity"/>
    <property type="evidence" value="ECO:0007669"/>
    <property type="project" value="InterPro"/>
</dbReference>
<dbReference type="SUPFAM" id="SSF47384">
    <property type="entry name" value="Homodimeric domain of signal transducing histidine kinase"/>
    <property type="match status" value="1"/>
</dbReference>
<dbReference type="InterPro" id="IPR003594">
    <property type="entry name" value="HATPase_dom"/>
</dbReference>
<reference evidence="11" key="1">
    <citation type="submission" date="2017-04" db="EMBL/GenBank/DDBJ databases">
        <authorList>
            <person name="Varghese N."/>
            <person name="Submissions S."/>
        </authorList>
    </citation>
    <scope>NUCLEOTIDE SEQUENCE [LARGE SCALE GENOMIC DNA]</scope>
    <source>
        <strain evidence="11">RKEM611</strain>
    </source>
</reference>
<dbReference type="EMBL" id="FWZT01000014">
    <property type="protein sequence ID" value="SMF47593.1"/>
    <property type="molecule type" value="Genomic_DNA"/>
</dbReference>
<evidence type="ECO:0000259" key="9">
    <source>
        <dbReference type="PROSITE" id="PS50110"/>
    </source>
</evidence>
<dbReference type="Gene3D" id="1.10.287.130">
    <property type="match status" value="1"/>
</dbReference>
<proteinExistence type="predicted"/>
<dbReference type="SMART" id="SM00448">
    <property type="entry name" value="REC"/>
    <property type="match status" value="1"/>
</dbReference>
<protein>
    <recommendedName>
        <fullName evidence="2">histidine kinase</fullName>
        <ecNumber evidence="2">2.7.13.3</ecNumber>
    </recommendedName>
</protein>
<feature type="transmembrane region" description="Helical" evidence="7">
    <location>
        <begin position="12"/>
        <end position="32"/>
    </location>
</feature>
<feature type="transmembrane region" description="Helical" evidence="7">
    <location>
        <begin position="113"/>
        <end position="130"/>
    </location>
</feature>
<dbReference type="InterPro" id="IPR011006">
    <property type="entry name" value="CheY-like_superfamily"/>
</dbReference>
<feature type="transmembrane region" description="Helical" evidence="7">
    <location>
        <begin position="38"/>
        <end position="59"/>
    </location>
</feature>
<dbReference type="AlphaFoldDB" id="A0A1Y6CBX9"/>
<feature type="transmembrane region" description="Helical" evidence="7">
    <location>
        <begin position="150"/>
        <end position="169"/>
    </location>
</feature>
<keyword evidence="7" id="KW-0812">Transmembrane</keyword>
<dbReference type="PROSITE" id="PS50109">
    <property type="entry name" value="HIS_KIN"/>
    <property type="match status" value="1"/>
</dbReference>
<dbReference type="GO" id="GO:0009927">
    <property type="term" value="F:histidine phosphotransfer kinase activity"/>
    <property type="evidence" value="ECO:0007669"/>
    <property type="project" value="TreeGrafter"/>
</dbReference>
<feature type="domain" description="Response regulatory" evidence="9">
    <location>
        <begin position="430"/>
        <end position="546"/>
    </location>
</feature>
<sequence length="550" mass="61178">MIDSNLRTSVFNLVSASLGILLAFVLLIGSAIDPENHNALAITFLADLIFLSMFGLNYTKKIPTAVASYITITTLLLTIFSLGYLGRGLQSPVLVAIVGIPILATLLLGWKQGFIFTIGSIGSIVVLYFTRPHDFNQHLYGVRPENWVPIFILSLASTTIAILIFFYAFETTRAKHERKLNELNRKLSETLEDKVRFFSLMSHDLRTPINSIIGYSELIDEDLKSGSYGNIHKDLHSIHQSGKHMLALVNDLLDLTKTQAGQMQFSPSTFDLQEFFQDLNQTCTAIYPDHHNTLRMDINVNGIFYAPQLRLKQLITNLISNAMKFTDHGLVVVTATLSNSHPRMLKCTVQDNGIGISDDEQTKIFDAFKQNNGKLNHMSAGLGLPLVKTMIEAMNGRITVKSELSIGSQFTIELPEFLGAPITLSDSKPTVLLVDDDTDVLDLLSEYLVDDGIYAVQTARSGLDAIDLLKIRDFDIIIIDYQMPDMNGWELLQKIRAQNLSPKAVCIFSTGIPQMVDRAIKDALNLKVLAKPFSYETLKQAIEDVKSMAA</sequence>
<evidence type="ECO:0000256" key="5">
    <source>
        <dbReference type="ARBA" id="ARBA00022777"/>
    </source>
</evidence>
<dbReference type="InterPro" id="IPR001789">
    <property type="entry name" value="Sig_transdc_resp-reg_receiver"/>
</dbReference>
<dbReference type="GO" id="GO:0005886">
    <property type="term" value="C:plasma membrane"/>
    <property type="evidence" value="ECO:0007669"/>
    <property type="project" value="TreeGrafter"/>
</dbReference>
<dbReference type="InterPro" id="IPR003661">
    <property type="entry name" value="HisK_dim/P_dom"/>
</dbReference>
<comment type="catalytic activity">
    <reaction evidence="1">
        <text>ATP + protein L-histidine = ADP + protein N-phospho-L-histidine.</text>
        <dbReference type="EC" id="2.7.13.3"/>
    </reaction>
</comment>
<dbReference type="CDD" id="cd00082">
    <property type="entry name" value="HisKA"/>
    <property type="match status" value="1"/>
</dbReference>
<evidence type="ECO:0000256" key="7">
    <source>
        <dbReference type="SAM" id="Phobius"/>
    </source>
</evidence>
<evidence type="ECO:0000256" key="4">
    <source>
        <dbReference type="ARBA" id="ARBA00022679"/>
    </source>
</evidence>
<accession>A0A1Y6CBX9</accession>
<feature type="modified residue" description="4-aspartylphosphate" evidence="6">
    <location>
        <position position="480"/>
    </location>
</feature>
<dbReference type="Pfam" id="PF00072">
    <property type="entry name" value="Response_reg"/>
    <property type="match status" value="1"/>
</dbReference>
<dbReference type="SUPFAM" id="SSF52172">
    <property type="entry name" value="CheY-like"/>
    <property type="match status" value="1"/>
</dbReference>
<keyword evidence="7" id="KW-1133">Transmembrane helix</keyword>
<feature type="transmembrane region" description="Helical" evidence="7">
    <location>
        <begin position="91"/>
        <end position="108"/>
    </location>
</feature>
<keyword evidence="3 6" id="KW-0597">Phosphoprotein</keyword>
<dbReference type="Gene3D" id="3.30.565.10">
    <property type="entry name" value="Histidine kinase-like ATPase, C-terminal domain"/>
    <property type="match status" value="1"/>
</dbReference>
<dbReference type="PROSITE" id="PS50110">
    <property type="entry name" value="RESPONSE_REGULATORY"/>
    <property type="match status" value="1"/>
</dbReference>
<keyword evidence="5 10" id="KW-0418">Kinase</keyword>
<dbReference type="Gene3D" id="3.40.50.2300">
    <property type="match status" value="1"/>
</dbReference>
<keyword evidence="4" id="KW-0808">Transferase</keyword>
<dbReference type="InterPro" id="IPR036890">
    <property type="entry name" value="HATPase_C_sf"/>
</dbReference>
<dbReference type="PANTHER" id="PTHR43047:SF72">
    <property type="entry name" value="OSMOSENSING HISTIDINE PROTEIN KINASE SLN1"/>
    <property type="match status" value="1"/>
</dbReference>
<keyword evidence="7" id="KW-0472">Membrane</keyword>
<evidence type="ECO:0000313" key="10">
    <source>
        <dbReference type="EMBL" id="SMF47593.1"/>
    </source>
</evidence>
<dbReference type="SUPFAM" id="SSF55874">
    <property type="entry name" value="ATPase domain of HSP90 chaperone/DNA topoisomerase II/histidine kinase"/>
    <property type="match status" value="1"/>
</dbReference>
<gene>
    <name evidence="10" type="ORF">SAMN06296036_114150</name>
</gene>
<dbReference type="SMART" id="SM00388">
    <property type="entry name" value="HisKA"/>
    <property type="match status" value="1"/>
</dbReference>
<name>A0A1Y6CBX9_9BACT</name>
<dbReference type="EC" id="2.7.13.3" evidence="2"/>
<dbReference type="STRING" id="1513793.SAMN06296036_114150"/>
<evidence type="ECO:0000313" key="11">
    <source>
        <dbReference type="Proteomes" id="UP000192907"/>
    </source>
</evidence>
<dbReference type="InterPro" id="IPR036097">
    <property type="entry name" value="HisK_dim/P_sf"/>
</dbReference>
<organism evidence="10 11">
    <name type="scientific">Pseudobacteriovorax antillogorgiicola</name>
    <dbReference type="NCBI Taxonomy" id="1513793"/>
    <lineage>
        <taxon>Bacteria</taxon>
        <taxon>Pseudomonadati</taxon>
        <taxon>Bdellovibrionota</taxon>
        <taxon>Oligoflexia</taxon>
        <taxon>Oligoflexales</taxon>
        <taxon>Pseudobacteriovoracaceae</taxon>
        <taxon>Pseudobacteriovorax</taxon>
    </lineage>
</organism>
<feature type="transmembrane region" description="Helical" evidence="7">
    <location>
        <begin position="66"/>
        <end position="85"/>
    </location>
</feature>
<dbReference type="PRINTS" id="PR00344">
    <property type="entry name" value="BCTRLSENSOR"/>
</dbReference>
<evidence type="ECO:0000256" key="2">
    <source>
        <dbReference type="ARBA" id="ARBA00012438"/>
    </source>
</evidence>
<dbReference type="PANTHER" id="PTHR43047">
    <property type="entry name" value="TWO-COMPONENT HISTIDINE PROTEIN KINASE"/>
    <property type="match status" value="1"/>
</dbReference>
<dbReference type="Pfam" id="PF00512">
    <property type="entry name" value="HisKA"/>
    <property type="match status" value="1"/>
</dbReference>
<evidence type="ECO:0000256" key="6">
    <source>
        <dbReference type="PROSITE-ProRule" id="PRU00169"/>
    </source>
</evidence>
<feature type="domain" description="Histidine kinase" evidence="8">
    <location>
        <begin position="200"/>
        <end position="418"/>
    </location>
</feature>
<evidence type="ECO:0000256" key="3">
    <source>
        <dbReference type="ARBA" id="ARBA00022553"/>
    </source>
</evidence>
<keyword evidence="11" id="KW-1185">Reference proteome</keyword>
<dbReference type="InterPro" id="IPR005467">
    <property type="entry name" value="His_kinase_dom"/>
</dbReference>
<evidence type="ECO:0000259" key="8">
    <source>
        <dbReference type="PROSITE" id="PS50109"/>
    </source>
</evidence>
<dbReference type="Proteomes" id="UP000192907">
    <property type="component" value="Unassembled WGS sequence"/>
</dbReference>
<dbReference type="Pfam" id="PF02518">
    <property type="entry name" value="HATPase_c"/>
    <property type="match status" value="1"/>
</dbReference>